<accession>A0ABZ2KZC6</accession>
<sequence>MKTITLALAVAAGMTLCLQTACDPDGCGFGTSPHAKYYCDSPPGTGVTGSFSLKLADGTTWSTEAENIDAGASTVGRRNYVRVEGARYSSDWNITVRTAGDDQSRAMIRFDPSFSPKALGDYPATLLSCPKGDMYLSEDTYPQKQITCSSRNGSSVAVVSRALAIRVDSIDGASTRYGIADGDIHLVAVRSIGTGCYEHANCY</sequence>
<proteinExistence type="predicted"/>
<gene>
    <name evidence="2" type="ORF">LVJ94_36220</name>
</gene>
<name>A0ABZ2KZC6_9BACT</name>
<evidence type="ECO:0000313" key="3">
    <source>
        <dbReference type="Proteomes" id="UP001374803"/>
    </source>
</evidence>
<dbReference type="EMBL" id="CP089983">
    <property type="protein sequence ID" value="WXB02351.1"/>
    <property type="molecule type" value="Genomic_DNA"/>
</dbReference>
<dbReference type="RefSeq" id="WP_394831979.1">
    <property type="nucleotide sequence ID" value="NZ_CP089929.1"/>
</dbReference>
<evidence type="ECO:0000313" key="2">
    <source>
        <dbReference type="EMBL" id="WXB02351.1"/>
    </source>
</evidence>
<keyword evidence="3" id="KW-1185">Reference proteome</keyword>
<dbReference type="Proteomes" id="UP001374803">
    <property type="component" value="Chromosome"/>
</dbReference>
<reference evidence="2" key="1">
    <citation type="submission" date="2021-12" db="EMBL/GenBank/DDBJ databases">
        <title>Discovery of the Pendulisporaceae a myxobacterial family with distinct sporulation behavior and unique specialized metabolism.</title>
        <authorList>
            <person name="Garcia R."/>
            <person name="Popoff A."/>
            <person name="Bader C.D."/>
            <person name="Loehr J."/>
            <person name="Walesch S."/>
            <person name="Walt C."/>
            <person name="Boldt J."/>
            <person name="Bunk B."/>
            <person name="Haeckl F.J.F.P.J."/>
            <person name="Gunesch A.P."/>
            <person name="Birkelbach J."/>
            <person name="Nuebel U."/>
            <person name="Pietschmann T."/>
            <person name="Bach T."/>
            <person name="Mueller R."/>
        </authorList>
    </citation>
    <scope>NUCLEOTIDE SEQUENCE</scope>
    <source>
        <strain evidence="2">MSr11367</strain>
    </source>
</reference>
<organism evidence="2 3">
    <name type="scientific">Pendulispora rubella</name>
    <dbReference type="NCBI Taxonomy" id="2741070"/>
    <lineage>
        <taxon>Bacteria</taxon>
        <taxon>Pseudomonadati</taxon>
        <taxon>Myxococcota</taxon>
        <taxon>Myxococcia</taxon>
        <taxon>Myxococcales</taxon>
        <taxon>Sorangiineae</taxon>
        <taxon>Pendulisporaceae</taxon>
        <taxon>Pendulispora</taxon>
    </lineage>
</organism>
<evidence type="ECO:0000256" key="1">
    <source>
        <dbReference type="SAM" id="SignalP"/>
    </source>
</evidence>
<keyword evidence="1" id="KW-0732">Signal</keyword>
<feature type="signal peptide" evidence="1">
    <location>
        <begin position="1"/>
        <end position="21"/>
    </location>
</feature>
<feature type="chain" id="PRO_5047471813" evidence="1">
    <location>
        <begin position="22"/>
        <end position="203"/>
    </location>
</feature>
<protein>
    <submittedName>
        <fullName evidence="2">Uncharacterized protein</fullName>
    </submittedName>
</protein>